<dbReference type="PRINTS" id="PR00724">
    <property type="entry name" value="CRBOXYPTASEC"/>
</dbReference>
<feature type="signal peptide" evidence="9">
    <location>
        <begin position="1"/>
        <end position="23"/>
    </location>
</feature>
<dbReference type="EMBL" id="JANBVN010000132">
    <property type="protein sequence ID" value="KAJ9139293.1"/>
    <property type="molecule type" value="Genomic_DNA"/>
</dbReference>
<dbReference type="GO" id="GO:0004185">
    <property type="term" value="F:serine-type carboxypeptidase activity"/>
    <property type="evidence" value="ECO:0007669"/>
    <property type="project" value="InterPro"/>
</dbReference>
<proteinExistence type="inferred from homology"/>
<evidence type="ECO:0000256" key="2">
    <source>
        <dbReference type="ARBA" id="ARBA00022645"/>
    </source>
</evidence>
<dbReference type="PANTHER" id="PTHR11802">
    <property type="entry name" value="SERINE PROTEASE FAMILY S10 SERINE CARBOXYPEPTIDASE"/>
    <property type="match status" value="1"/>
</dbReference>
<dbReference type="AlphaFoldDB" id="A0AA38VLY1"/>
<evidence type="ECO:0000256" key="5">
    <source>
        <dbReference type="ARBA" id="ARBA00022801"/>
    </source>
</evidence>
<feature type="region of interest" description="Disordered" evidence="7">
    <location>
        <begin position="617"/>
        <end position="649"/>
    </location>
</feature>
<organism evidence="10 11">
    <name type="scientific">Coniochaeta hoffmannii</name>
    <dbReference type="NCBI Taxonomy" id="91930"/>
    <lineage>
        <taxon>Eukaryota</taxon>
        <taxon>Fungi</taxon>
        <taxon>Dikarya</taxon>
        <taxon>Ascomycota</taxon>
        <taxon>Pezizomycotina</taxon>
        <taxon>Sordariomycetes</taxon>
        <taxon>Sordariomycetidae</taxon>
        <taxon>Coniochaetales</taxon>
        <taxon>Coniochaetaceae</taxon>
        <taxon>Coniochaeta</taxon>
    </lineage>
</organism>
<feature type="transmembrane region" description="Helical" evidence="8">
    <location>
        <begin position="663"/>
        <end position="682"/>
    </location>
</feature>
<evidence type="ECO:0000256" key="8">
    <source>
        <dbReference type="SAM" id="Phobius"/>
    </source>
</evidence>
<evidence type="ECO:0000313" key="10">
    <source>
        <dbReference type="EMBL" id="KAJ9139293.1"/>
    </source>
</evidence>
<dbReference type="Gene3D" id="3.40.50.1820">
    <property type="entry name" value="alpha/beta hydrolase"/>
    <property type="match status" value="1"/>
</dbReference>
<dbReference type="Pfam" id="PF00450">
    <property type="entry name" value="Peptidase_S10"/>
    <property type="match status" value="1"/>
</dbReference>
<keyword evidence="6" id="KW-0325">Glycoprotein</keyword>
<protein>
    <submittedName>
        <fullName evidence="10">Carboxypeptidase S1-like protein B</fullName>
    </submittedName>
</protein>
<keyword evidence="4 9" id="KW-0732">Signal</keyword>
<keyword evidence="11" id="KW-1185">Reference proteome</keyword>
<reference evidence="10" key="1">
    <citation type="submission" date="2022-07" db="EMBL/GenBank/DDBJ databases">
        <title>Fungi with potential for degradation of polypropylene.</title>
        <authorList>
            <person name="Gostincar C."/>
        </authorList>
    </citation>
    <scope>NUCLEOTIDE SEQUENCE</scope>
    <source>
        <strain evidence="10">EXF-13287</strain>
    </source>
</reference>
<evidence type="ECO:0000256" key="7">
    <source>
        <dbReference type="SAM" id="MobiDB-lite"/>
    </source>
</evidence>
<gene>
    <name evidence="10" type="ORF">NKR19_g7507</name>
</gene>
<dbReference type="SUPFAM" id="SSF53474">
    <property type="entry name" value="alpha/beta-Hydrolases"/>
    <property type="match status" value="1"/>
</dbReference>
<dbReference type="InterPro" id="IPR001563">
    <property type="entry name" value="Peptidase_S10"/>
</dbReference>
<dbReference type="PANTHER" id="PTHR11802:SF189">
    <property type="entry name" value="CARBOXYPEPTIDASE"/>
    <property type="match status" value="1"/>
</dbReference>
<feature type="chain" id="PRO_5041294088" evidence="9">
    <location>
        <begin position="24"/>
        <end position="683"/>
    </location>
</feature>
<feature type="compositionally biased region" description="Low complexity" evidence="7">
    <location>
        <begin position="639"/>
        <end position="649"/>
    </location>
</feature>
<dbReference type="GO" id="GO:0000324">
    <property type="term" value="C:fungal-type vacuole"/>
    <property type="evidence" value="ECO:0007669"/>
    <property type="project" value="TreeGrafter"/>
</dbReference>
<keyword evidence="5" id="KW-0378">Hydrolase</keyword>
<evidence type="ECO:0000256" key="6">
    <source>
        <dbReference type="ARBA" id="ARBA00023180"/>
    </source>
</evidence>
<evidence type="ECO:0000256" key="3">
    <source>
        <dbReference type="ARBA" id="ARBA00022670"/>
    </source>
</evidence>
<feature type="compositionally biased region" description="Gly residues" evidence="7">
    <location>
        <begin position="618"/>
        <end position="638"/>
    </location>
</feature>
<evidence type="ECO:0000256" key="4">
    <source>
        <dbReference type="ARBA" id="ARBA00022729"/>
    </source>
</evidence>
<name>A0AA38VLY1_9PEZI</name>
<dbReference type="GO" id="GO:0006508">
    <property type="term" value="P:proteolysis"/>
    <property type="evidence" value="ECO:0007669"/>
    <property type="project" value="UniProtKB-KW"/>
</dbReference>
<keyword evidence="2 10" id="KW-0121">Carboxypeptidase</keyword>
<evidence type="ECO:0000256" key="1">
    <source>
        <dbReference type="ARBA" id="ARBA00009431"/>
    </source>
</evidence>
<sequence>MFSSRRVAGALLGFTIIARHAIAQFPPPLEGVTVLKSRFNADITISYKEPGICETTEGVKSYSGYIHLPPGTLEDLGEPQNYSINTFFWFFESRKDPANAPLSIWMNGGPGSSSMLGLLDENGPCLVNPDSNSTTLNPFSWNNEVNMLYLDQPVQVGFSYDSLTNYTLDLVSGDMDAIEDGHPVPEQNSTLLVGTASSGITNSTSRGTRNAAIALWHFAQVWFQEFPGYHPNDSRISLATESYGGRYGPGFTSFFQEQNDKIRNGTWKGDPGEQFILHLDTLLIINGCIDRQVQWPAYPTMAYNNTYGLQTVNESVYNSMVDAYTRPGGCRDQINECRALATASDPDNTGANVTVNRVCSTAETFCTNNIRDPYIEFSGRNYYDIGQRDPDPFTFPFYQGWLNQPHIQRALGVPLNFTQSSLAVSSAFRAIGDYPRPGWLEDLAYLLESGVKVALVYGDRDYACNWYGGEAVSLAIDYTGASEFRAAGYEGIKTNESYEGGQVRQYGNLSFSRVYESGHEVPAYQPETAYRIFMRALFNRDIATGMVDTVANGSYRTEGPGDTLAIRNELPEPEVMFCYTRDTSTCSEEQVESLKNGSAVVRDWIIVDANSTKRFPFLGGGGGNETTGANGTGTGTGSPTGSSTGGATPSTNPNVAAGLARSGSWLVALWSCICAVVGVVLFL</sequence>
<keyword evidence="8" id="KW-0472">Membrane</keyword>
<accession>A0AA38VLY1</accession>
<evidence type="ECO:0000256" key="9">
    <source>
        <dbReference type="SAM" id="SignalP"/>
    </source>
</evidence>
<keyword evidence="8" id="KW-1133">Transmembrane helix</keyword>
<dbReference type="Proteomes" id="UP001174691">
    <property type="component" value="Unassembled WGS sequence"/>
</dbReference>
<comment type="caution">
    <text evidence="10">The sequence shown here is derived from an EMBL/GenBank/DDBJ whole genome shotgun (WGS) entry which is preliminary data.</text>
</comment>
<keyword evidence="3" id="KW-0645">Protease</keyword>
<comment type="similarity">
    <text evidence="1">Belongs to the peptidase S10 family.</text>
</comment>
<keyword evidence="8" id="KW-0812">Transmembrane</keyword>
<dbReference type="InterPro" id="IPR029058">
    <property type="entry name" value="AB_hydrolase_fold"/>
</dbReference>
<evidence type="ECO:0000313" key="11">
    <source>
        <dbReference type="Proteomes" id="UP001174691"/>
    </source>
</evidence>